<accession>A0AA86SPU6</accession>
<keyword evidence="2" id="KW-0472">Membrane</keyword>
<keyword evidence="2" id="KW-0812">Transmembrane</keyword>
<feature type="region of interest" description="Disordered" evidence="1">
    <location>
        <begin position="105"/>
        <end position="144"/>
    </location>
</feature>
<evidence type="ECO:0000313" key="3">
    <source>
        <dbReference type="EMBL" id="CAJ1969389.1"/>
    </source>
</evidence>
<gene>
    <name evidence="3" type="ORF">AYBTSS11_LOCUS22235</name>
</gene>
<evidence type="ECO:0000313" key="4">
    <source>
        <dbReference type="Proteomes" id="UP001189624"/>
    </source>
</evidence>
<dbReference type="Gramene" id="rna-AYBTSS11_LOCUS22235">
    <property type="protein sequence ID" value="CAJ1969389.1"/>
    <property type="gene ID" value="gene-AYBTSS11_LOCUS22235"/>
</dbReference>
<keyword evidence="4" id="KW-1185">Reference proteome</keyword>
<organism evidence="3 4">
    <name type="scientific">Sphenostylis stenocarpa</name>
    <dbReference type="NCBI Taxonomy" id="92480"/>
    <lineage>
        <taxon>Eukaryota</taxon>
        <taxon>Viridiplantae</taxon>
        <taxon>Streptophyta</taxon>
        <taxon>Embryophyta</taxon>
        <taxon>Tracheophyta</taxon>
        <taxon>Spermatophyta</taxon>
        <taxon>Magnoliopsida</taxon>
        <taxon>eudicotyledons</taxon>
        <taxon>Gunneridae</taxon>
        <taxon>Pentapetalae</taxon>
        <taxon>rosids</taxon>
        <taxon>fabids</taxon>
        <taxon>Fabales</taxon>
        <taxon>Fabaceae</taxon>
        <taxon>Papilionoideae</taxon>
        <taxon>50 kb inversion clade</taxon>
        <taxon>NPAAA clade</taxon>
        <taxon>indigoferoid/millettioid clade</taxon>
        <taxon>Phaseoleae</taxon>
        <taxon>Sphenostylis</taxon>
    </lineage>
</organism>
<name>A0AA86SPU6_9FABA</name>
<dbReference type="Proteomes" id="UP001189624">
    <property type="component" value="Chromosome 7"/>
</dbReference>
<proteinExistence type="predicted"/>
<evidence type="ECO:0000256" key="2">
    <source>
        <dbReference type="SAM" id="Phobius"/>
    </source>
</evidence>
<reference evidence="3" key="1">
    <citation type="submission" date="2023-10" db="EMBL/GenBank/DDBJ databases">
        <authorList>
            <person name="Domelevo Entfellner J.-B."/>
        </authorList>
    </citation>
    <scope>NUCLEOTIDE SEQUENCE</scope>
</reference>
<feature type="compositionally biased region" description="Polar residues" evidence="1">
    <location>
        <begin position="130"/>
        <end position="139"/>
    </location>
</feature>
<evidence type="ECO:0000256" key="1">
    <source>
        <dbReference type="SAM" id="MobiDB-lite"/>
    </source>
</evidence>
<keyword evidence="2" id="KW-1133">Transmembrane helix</keyword>
<feature type="transmembrane region" description="Helical" evidence="2">
    <location>
        <begin position="38"/>
        <end position="59"/>
    </location>
</feature>
<dbReference type="EMBL" id="OY731404">
    <property type="protein sequence ID" value="CAJ1969389.1"/>
    <property type="molecule type" value="Genomic_DNA"/>
</dbReference>
<sequence length="204" mass="22967">MTTGRNLVLLSFIIFSLILLFRKSYFHLNRKYGSRVVYVIYLSLLCFTALFCNCIRLYLISNMYIFFSTVFIGTCAVSGSGGEVNPHSENLQAEAPNVGQVPYRNEAGPSSVRQGGVDSLSTPGAEDMCGTSQPQNEVLSQADEEELREKADDWLLLNLYHIENELQDEISLLRSRENMRALAPERTAHIIEDFGEKYGLDKLP</sequence>
<dbReference type="AlphaFoldDB" id="A0AA86SPU6"/>
<protein>
    <submittedName>
        <fullName evidence="3">Uncharacterized protein</fullName>
    </submittedName>
</protein>